<dbReference type="InterPro" id="IPR007804">
    <property type="entry name" value="GvpG"/>
</dbReference>
<dbReference type="KEGG" id="pph:Ppha_1806"/>
<proteinExistence type="predicted"/>
<protein>
    <submittedName>
        <fullName evidence="1">Gas vesicle G</fullName>
    </submittedName>
</protein>
<keyword evidence="2" id="KW-1185">Reference proteome</keyword>
<evidence type="ECO:0000313" key="2">
    <source>
        <dbReference type="Proteomes" id="UP000002724"/>
    </source>
</evidence>
<dbReference type="STRING" id="324925.Ppha_1806"/>
<accession>B4SBI4</accession>
<organism evidence="1 2">
    <name type="scientific">Pelodictyon phaeoclathratiforme (strain DSM 5477 / BU-1)</name>
    <dbReference type="NCBI Taxonomy" id="324925"/>
    <lineage>
        <taxon>Bacteria</taxon>
        <taxon>Pseudomonadati</taxon>
        <taxon>Chlorobiota</taxon>
        <taxon>Chlorobiia</taxon>
        <taxon>Chlorobiales</taxon>
        <taxon>Chlorobiaceae</taxon>
        <taxon>Chlorobium/Pelodictyon group</taxon>
        <taxon>Pelodictyon</taxon>
    </lineage>
</organism>
<dbReference type="HOGENOM" id="CLU_162460_2_0_10"/>
<name>B4SBI4_PELPB</name>
<dbReference type="Pfam" id="PF05120">
    <property type="entry name" value="GvpG"/>
    <property type="match status" value="1"/>
</dbReference>
<dbReference type="RefSeq" id="WP_012508525.1">
    <property type="nucleotide sequence ID" value="NC_011060.1"/>
</dbReference>
<dbReference type="AlphaFoldDB" id="B4SBI4"/>
<reference evidence="1 2" key="1">
    <citation type="submission" date="2008-06" db="EMBL/GenBank/DDBJ databases">
        <title>Complete sequence of Pelodictyon phaeoclathratiforme BU-1.</title>
        <authorList>
            <consortium name="US DOE Joint Genome Institute"/>
            <person name="Lucas S."/>
            <person name="Copeland A."/>
            <person name="Lapidus A."/>
            <person name="Glavina del Rio T."/>
            <person name="Dalin E."/>
            <person name="Tice H."/>
            <person name="Bruce D."/>
            <person name="Goodwin L."/>
            <person name="Pitluck S."/>
            <person name="Schmutz J."/>
            <person name="Larimer F."/>
            <person name="Land M."/>
            <person name="Hauser L."/>
            <person name="Kyrpides N."/>
            <person name="Mikhailova N."/>
            <person name="Liu Z."/>
            <person name="Li T."/>
            <person name="Zhao F."/>
            <person name="Overmann J."/>
            <person name="Bryant D.A."/>
            <person name="Richardson P."/>
        </authorList>
    </citation>
    <scope>NUCLEOTIDE SEQUENCE [LARGE SCALE GENOMIC DNA]</scope>
    <source>
        <strain evidence="2">DSM 5477 / BU-1</strain>
    </source>
</reference>
<dbReference type="EMBL" id="CP001110">
    <property type="protein sequence ID" value="ACF44038.1"/>
    <property type="molecule type" value="Genomic_DNA"/>
</dbReference>
<sequence length="90" mass="10667">MLICQLIQKGYNIFILDDILFAPLNGLIFIAKKINDVVEKETSDEGVVKERLMALQLRFELDEIDEVEYDREEDELLQKLERIRLNKQNQ</sequence>
<dbReference type="Proteomes" id="UP000002724">
    <property type="component" value="Chromosome"/>
</dbReference>
<gene>
    <name evidence="1" type="ordered locus">Ppha_1806</name>
</gene>
<evidence type="ECO:0000313" key="1">
    <source>
        <dbReference type="EMBL" id="ACF44038.1"/>
    </source>
</evidence>